<feature type="region of interest" description="Disordered" evidence="1">
    <location>
        <begin position="56"/>
        <end position="76"/>
    </location>
</feature>
<dbReference type="AlphaFoldDB" id="A0AAD3XTP4"/>
<dbReference type="EMBL" id="BSYO01000016">
    <property type="protein sequence ID" value="GMH16214.1"/>
    <property type="molecule type" value="Genomic_DNA"/>
</dbReference>
<organism evidence="2 3">
    <name type="scientific">Nepenthes gracilis</name>
    <name type="common">Slender pitcher plant</name>
    <dbReference type="NCBI Taxonomy" id="150966"/>
    <lineage>
        <taxon>Eukaryota</taxon>
        <taxon>Viridiplantae</taxon>
        <taxon>Streptophyta</taxon>
        <taxon>Embryophyta</taxon>
        <taxon>Tracheophyta</taxon>
        <taxon>Spermatophyta</taxon>
        <taxon>Magnoliopsida</taxon>
        <taxon>eudicotyledons</taxon>
        <taxon>Gunneridae</taxon>
        <taxon>Pentapetalae</taxon>
        <taxon>Caryophyllales</taxon>
        <taxon>Nepenthaceae</taxon>
        <taxon>Nepenthes</taxon>
    </lineage>
</organism>
<evidence type="ECO:0000313" key="2">
    <source>
        <dbReference type="EMBL" id="GMH16214.1"/>
    </source>
</evidence>
<keyword evidence="3" id="KW-1185">Reference proteome</keyword>
<evidence type="ECO:0000313" key="3">
    <source>
        <dbReference type="Proteomes" id="UP001279734"/>
    </source>
</evidence>
<accession>A0AAD3XTP4</accession>
<proteinExistence type="predicted"/>
<name>A0AAD3XTP4_NEPGR</name>
<reference evidence="2" key="1">
    <citation type="submission" date="2023-05" db="EMBL/GenBank/DDBJ databases">
        <title>Nepenthes gracilis genome sequencing.</title>
        <authorList>
            <person name="Fukushima K."/>
        </authorList>
    </citation>
    <scope>NUCLEOTIDE SEQUENCE</scope>
    <source>
        <strain evidence="2">SING2019-196</strain>
    </source>
</reference>
<comment type="caution">
    <text evidence="2">The sequence shown here is derived from an EMBL/GenBank/DDBJ whole genome shotgun (WGS) entry which is preliminary data.</text>
</comment>
<gene>
    <name evidence="2" type="ORF">Nepgr_018055</name>
</gene>
<dbReference type="Proteomes" id="UP001279734">
    <property type="component" value="Unassembled WGS sequence"/>
</dbReference>
<evidence type="ECO:0000256" key="1">
    <source>
        <dbReference type="SAM" id="MobiDB-lite"/>
    </source>
</evidence>
<feature type="compositionally biased region" description="Low complexity" evidence="1">
    <location>
        <begin position="59"/>
        <end position="72"/>
    </location>
</feature>
<sequence>MHYSADNSPHAMDNVLPTANSFATLQYSDKVCSSNGLSAKALVSISSPCEHGRLPIIETPTATNATTTMPPTSDMKPMVTSIELGLLNGRPKNILTSFEARVSPIQEMDNRN</sequence>
<protein>
    <submittedName>
        <fullName evidence="2">Uncharacterized protein</fullName>
    </submittedName>
</protein>